<dbReference type="STRING" id="1844972.A7K91_15275"/>
<dbReference type="Gene3D" id="1.10.3720.10">
    <property type="entry name" value="MetI-like"/>
    <property type="match status" value="1"/>
</dbReference>
<organism evidence="9 10">
    <name type="scientific">Paenibacillus oryzae</name>
    <dbReference type="NCBI Taxonomy" id="1844972"/>
    <lineage>
        <taxon>Bacteria</taxon>
        <taxon>Bacillati</taxon>
        <taxon>Bacillota</taxon>
        <taxon>Bacilli</taxon>
        <taxon>Bacillales</taxon>
        <taxon>Paenibacillaceae</taxon>
        <taxon>Paenibacillus</taxon>
    </lineage>
</organism>
<dbReference type="PANTHER" id="PTHR30193">
    <property type="entry name" value="ABC TRANSPORTER PERMEASE PROTEIN"/>
    <property type="match status" value="1"/>
</dbReference>
<feature type="transmembrane region" description="Helical" evidence="7">
    <location>
        <begin position="75"/>
        <end position="98"/>
    </location>
</feature>
<dbReference type="InterPro" id="IPR051393">
    <property type="entry name" value="ABC_transporter_permease"/>
</dbReference>
<dbReference type="RefSeq" id="WP_068683371.1">
    <property type="nucleotide sequence ID" value="NZ_LYPA01000058.1"/>
</dbReference>
<evidence type="ECO:0000313" key="9">
    <source>
        <dbReference type="EMBL" id="OBR65314.1"/>
    </source>
</evidence>
<accession>A0A1A5YIA8</accession>
<dbReference type="GO" id="GO:0055085">
    <property type="term" value="P:transmembrane transport"/>
    <property type="evidence" value="ECO:0007669"/>
    <property type="project" value="InterPro"/>
</dbReference>
<feature type="transmembrane region" description="Helical" evidence="7">
    <location>
        <begin position="150"/>
        <end position="171"/>
    </location>
</feature>
<dbReference type="PROSITE" id="PS50928">
    <property type="entry name" value="ABC_TM1"/>
    <property type="match status" value="1"/>
</dbReference>
<dbReference type="SUPFAM" id="SSF161098">
    <property type="entry name" value="MetI-like"/>
    <property type="match status" value="1"/>
</dbReference>
<keyword evidence="2 7" id="KW-0813">Transport</keyword>
<sequence length="294" mass="33376">MGGLFKEIYKSRALYLFISPFYILFLVFSVFPIFFSMYLSVHKWDGIGEMTSVGLNNFMYMFKDPVFWQALVNNVAIWLLANAPMLVCALVIAFIINLSIVRFKGFFRIAFFLPNITAMVAVVIIFQSMFGNEYGLVNYVLESIGLDRIAWLNTSTGSRVVIAAMIAWRYLGYNAIIYLSGLQRIPKDLYEAAELDGATLAQTFAKITIPMLRPIILFTVMMSTIGGFQIFTEPQVLAGNKMPYPGTETIVLYMFREGFVYQNYGYAAAVSWVLFIIIGLISVLNWKVFNKSDD</sequence>
<feature type="transmembrane region" description="Helical" evidence="7">
    <location>
        <begin position="264"/>
        <end position="286"/>
    </location>
</feature>
<evidence type="ECO:0000256" key="1">
    <source>
        <dbReference type="ARBA" id="ARBA00004651"/>
    </source>
</evidence>
<evidence type="ECO:0000256" key="5">
    <source>
        <dbReference type="ARBA" id="ARBA00022989"/>
    </source>
</evidence>
<gene>
    <name evidence="9" type="ORF">A7K91_15275</name>
</gene>
<feature type="transmembrane region" description="Helical" evidence="7">
    <location>
        <begin position="110"/>
        <end position="130"/>
    </location>
</feature>
<keyword evidence="4 7" id="KW-0812">Transmembrane</keyword>
<dbReference type="CDD" id="cd06261">
    <property type="entry name" value="TM_PBP2"/>
    <property type="match status" value="1"/>
</dbReference>
<dbReference type="PANTHER" id="PTHR30193:SF37">
    <property type="entry name" value="INNER MEMBRANE ABC TRANSPORTER PERMEASE PROTEIN YCJO"/>
    <property type="match status" value="1"/>
</dbReference>
<evidence type="ECO:0000259" key="8">
    <source>
        <dbReference type="PROSITE" id="PS50928"/>
    </source>
</evidence>
<feature type="domain" description="ABC transmembrane type-1" evidence="8">
    <location>
        <begin position="71"/>
        <end position="285"/>
    </location>
</feature>
<feature type="transmembrane region" description="Helical" evidence="7">
    <location>
        <begin position="215"/>
        <end position="232"/>
    </location>
</feature>
<dbReference type="AlphaFoldDB" id="A0A1A5YIA8"/>
<dbReference type="InterPro" id="IPR000515">
    <property type="entry name" value="MetI-like"/>
</dbReference>
<proteinExistence type="inferred from homology"/>
<keyword evidence="5 7" id="KW-1133">Transmembrane helix</keyword>
<keyword evidence="10" id="KW-1185">Reference proteome</keyword>
<name>A0A1A5YIA8_9BACL</name>
<dbReference type="EMBL" id="LYPA01000058">
    <property type="protein sequence ID" value="OBR65314.1"/>
    <property type="molecule type" value="Genomic_DNA"/>
</dbReference>
<dbReference type="OrthoDB" id="9785347at2"/>
<evidence type="ECO:0000313" key="10">
    <source>
        <dbReference type="Proteomes" id="UP000092024"/>
    </source>
</evidence>
<dbReference type="Pfam" id="PF00528">
    <property type="entry name" value="BPD_transp_1"/>
    <property type="match status" value="1"/>
</dbReference>
<evidence type="ECO:0000256" key="6">
    <source>
        <dbReference type="ARBA" id="ARBA00023136"/>
    </source>
</evidence>
<evidence type="ECO:0000256" key="3">
    <source>
        <dbReference type="ARBA" id="ARBA00022475"/>
    </source>
</evidence>
<comment type="caution">
    <text evidence="9">The sequence shown here is derived from an EMBL/GenBank/DDBJ whole genome shotgun (WGS) entry which is preliminary data.</text>
</comment>
<dbReference type="GO" id="GO:0005886">
    <property type="term" value="C:plasma membrane"/>
    <property type="evidence" value="ECO:0007669"/>
    <property type="project" value="UniProtKB-SubCell"/>
</dbReference>
<protein>
    <submittedName>
        <fullName evidence="9">Cytochrome C biogenesis protein</fullName>
    </submittedName>
</protein>
<evidence type="ECO:0000256" key="2">
    <source>
        <dbReference type="ARBA" id="ARBA00022448"/>
    </source>
</evidence>
<reference evidence="9 10" key="1">
    <citation type="submission" date="2016-05" db="EMBL/GenBank/DDBJ databases">
        <title>Paenibacillus oryzae. sp. nov., isolated from the rice root.</title>
        <authorList>
            <person name="Zhang J."/>
            <person name="Zhang X."/>
        </authorList>
    </citation>
    <scope>NUCLEOTIDE SEQUENCE [LARGE SCALE GENOMIC DNA]</scope>
    <source>
        <strain evidence="9 10">1DrF-4</strain>
    </source>
</reference>
<dbReference type="InterPro" id="IPR035906">
    <property type="entry name" value="MetI-like_sf"/>
</dbReference>
<evidence type="ECO:0000256" key="7">
    <source>
        <dbReference type="RuleBase" id="RU363032"/>
    </source>
</evidence>
<evidence type="ECO:0000256" key="4">
    <source>
        <dbReference type="ARBA" id="ARBA00022692"/>
    </source>
</evidence>
<keyword evidence="6 7" id="KW-0472">Membrane</keyword>
<comment type="subcellular location">
    <subcellularLocation>
        <location evidence="1 7">Cell membrane</location>
        <topology evidence="1 7">Multi-pass membrane protein</topology>
    </subcellularLocation>
</comment>
<comment type="similarity">
    <text evidence="7">Belongs to the binding-protein-dependent transport system permease family.</text>
</comment>
<dbReference type="Proteomes" id="UP000092024">
    <property type="component" value="Unassembled WGS sequence"/>
</dbReference>
<feature type="transmembrane region" description="Helical" evidence="7">
    <location>
        <begin position="12"/>
        <end position="35"/>
    </location>
</feature>
<keyword evidence="3" id="KW-1003">Cell membrane</keyword>